<evidence type="ECO:0000256" key="1">
    <source>
        <dbReference type="SAM" id="Phobius"/>
    </source>
</evidence>
<accession>F9F5H9</accession>
<reference evidence="2" key="1">
    <citation type="journal article" date="2012" name="Mol. Plant Microbe Interact.">
        <title>A highly conserved effector in Fusarium oxysporum is required for full virulence on Arabidopsis.</title>
        <authorList>
            <person name="Thatcher L.F."/>
            <person name="Gardiner D.M."/>
            <person name="Kazan K."/>
            <person name="Manners J."/>
        </authorList>
    </citation>
    <scope>NUCLEOTIDE SEQUENCE [LARGE SCALE GENOMIC DNA]</scope>
    <source>
        <strain evidence="2">Fo5176</strain>
    </source>
</reference>
<feature type="non-terminal residue" evidence="2">
    <location>
        <position position="1"/>
    </location>
</feature>
<name>F9F5H9_FUSOF</name>
<gene>
    <name evidence="2" type="ORF">FOXB_01654</name>
</gene>
<keyword evidence="1" id="KW-1133">Transmembrane helix</keyword>
<sequence length="54" mass="5861">TVRGGSHRVILRVTGDYENHWCFWSVTGDSVLAVTRGIFCITVIVLLASVVAKG</sequence>
<comment type="caution">
    <text evidence="2">The sequence shown here is derived from an EMBL/GenBank/DDBJ whole genome shotgun (WGS) entry which is preliminary data.</text>
</comment>
<feature type="transmembrane region" description="Helical" evidence="1">
    <location>
        <begin position="33"/>
        <end position="52"/>
    </location>
</feature>
<organism evidence="2">
    <name type="scientific">Fusarium oxysporum (strain Fo5176)</name>
    <name type="common">Fusarium vascular wilt</name>
    <dbReference type="NCBI Taxonomy" id="660025"/>
    <lineage>
        <taxon>Eukaryota</taxon>
        <taxon>Fungi</taxon>
        <taxon>Dikarya</taxon>
        <taxon>Ascomycota</taxon>
        <taxon>Pezizomycotina</taxon>
        <taxon>Sordariomycetes</taxon>
        <taxon>Hypocreomycetidae</taxon>
        <taxon>Hypocreales</taxon>
        <taxon>Nectriaceae</taxon>
        <taxon>Fusarium</taxon>
        <taxon>Fusarium oxysporum species complex</taxon>
    </lineage>
</organism>
<proteinExistence type="predicted"/>
<keyword evidence="1" id="KW-0812">Transmembrane</keyword>
<protein>
    <submittedName>
        <fullName evidence="2">Uncharacterized protein</fullName>
    </submittedName>
</protein>
<evidence type="ECO:0000313" key="2">
    <source>
        <dbReference type="EMBL" id="EGU87827.1"/>
    </source>
</evidence>
<dbReference type="EMBL" id="AFQF01000528">
    <property type="protein sequence ID" value="EGU87827.1"/>
    <property type="molecule type" value="Genomic_DNA"/>
</dbReference>
<dbReference type="AlphaFoldDB" id="F9F5H9"/>
<keyword evidence="1" id="KW-0472">Membrane</keyword>